<dbReference type="STRING" id="1796497.GCE9029_00069"/>
<gene>
    <name evidence="1" type="ORF">GCE9029_00069</name>
</gene>
<dbReference type="Gene3D" id="1.10.238.160">
    <property type="match status" value="1"/>
</dbReference>
<keyword evidence="2" id="KW-1185">Reference proteome</keyword>
<dbReference type="Pfam" id="PF05930">
    <property type="entry name" value="Phage_AlpA"/>
    <property type="match status" value="1"/>
</dbReference>
<reference evidence="2" key="1">
    <citation type="submission" date="2016-02" db="EMBL/GenBank/DDBJ databases">
        <authorList>
            <person name="Rodrigo-Torres Lidia"/>
            <person name="Arahal R.David."/>
        </authorList>
    </citation>
    <scope>NUCLEOTIDE SEQUENCE [LARGE SCALE GENOMIC DNA]</scope>
    <source>
        <strain evidence="2">CECT 9029</strain>
    </source>
</reference>
<name>A0A128EST1_9GAMM</name>
<dbReference type="InterPro" id="IPR009061">
    <property type="entry name" value="DNA-bd_dom_put_sf"/>
</dbReference>
<proteinExistence type="predicted"/>
<accession>A0A128EST1</accession>
<dbReference type="EMBL" id="FIZX01000001">
    <property type="protein sequence ID" value="CZF77204.1"/>
    <property type="molecule type" value="Genomic_DNA"/>
</dbReference>
<evidence type="ECO:0000313" key="1">
    <source>
        <dbReference type="EMBL" id="CZF77204.1"/>
    </source>
</evidence>
<dbReference type="AlphaFoldDB" id="A0A128EST1"/>
<dbReference type="SUPFAM" id="SSF46955">
    <property type="entry name" value="Putative DNA-binding domain"/>
    <property type="match status" value="1"/>
</dbReference>
<dbReference type="InterPro" id="IPR010260">
    <property type="entry name" value="AlpA"/>
</dbReference>
<evidence type="ECO:0000313" key="2">
    <source>
        <dbReference type="Proteomes" id="UP000071641"/>
    </source>
</evidence>
<organism evidence="1 2">
    <name type="scientific">Grimontia celer</name>
    <dbReference type="NCBI Taxonomy" id="1796497"/>
    <lineage>
        <taxon>Bacteria</taxon>
        <taxon>Pseudomonadati</taxon>
        <taxon>Pseudomonadota</taxon>
        <taxon>Gammaproteobacteria</taxon>
        <taxon>Vibrionales</taxon>
        <taxon>Vibrionaceae</taxon>
        <taxon>Grimontia</taxon>
    </lineage>
</organism>
<protein>
    <submittedName>
        <fullName evidence="1">Prophage CP4-57 regulatory protein (AlpA)</fullName>
    </submittedName>
</protein>
<dbReference type="Proteomes" id="UP000071641">
    <property type="component" value="Unassembled WGS sequence"/>
</dbReference>
<dbReference type="RefSeq" id="WP_063856832.1">
    <property type="nucleotide sequence ID" value="NZ_FIZX01000001.1"/>
</dbReference>
<dbReference type="OrthoDB" id="8455288at2"/>
<sequence length="89" mass="9524">MFLSSPQSSLLRSAQAASVLGVSKATLYKHIQMGILPASIKMGPGSVAWLESELDAVISARIAGYSESDIKELVSQITAQRKLSFKEAK</sequence>